<dbReference type="InterPro" id="IPR000515">
    <property type="entry name" value="MetI-like"/>
</dbReference>
<feature type="transmembrane region" description="Helical" evidence="7">
    <location>
        <begin position="116"/>
        <end position="135"/>
    </location>
</feature>
<dbReference type="PROSITE" id="PS50928">
    <property type="entry name" value="ABC_TM1"/>
    <property type="match status" value="1"/>
</dbReference>
<dbReference type="GO" id="GO:0055085">
    <property type="term" value="P:transmembrane transport"/>
    <property type="evidence" value="ECO:0007669"/>
    <property type="project" value="InterPro"/>
</dbReference>
<feature type="domain" description="ABC transmembrane type-1" evidence="8">
    <location>
        <begin position="77"/>
        <end position="266"/>
    </location>
</feature>
<evidence type="ECO:0000259" key="8">
    <source>
        <dbReference type="PROSITE" id="PS50928"/>
    </source>
</evidence>
<feature type="transmembrane region" description="Helical" evidence="7">
    <location>
        <begin position="76"/>
        <end position="104"/>
    </location>
</feature>
<evidence type="ECO:0000256" key="5">
    <source>
        <dbReference type="ARBA" id="ARBA00022989"/>
    </source>
</evidence>
<dbReference type="GO" id="GO:0005886">
    <property type="term" value="C:plasma membrane"/>
    <property type="evidence" value="ECO:0007669"/>
    <property type="project" value="UniProtKB-SubCell"/>
</dbReference>
<dbReference type="Pfam" id="PF00528">
    <property type="entry name" value="BPD_transp_1"/>
    <property type="match status" value="1"/>
</dbReference>
<evidence type="ECO:0000256" key="4">
    <source>
        <dbReference type="ARBA" id="ARBA00022692"/>
    </source>
</evidence>
<protein>
    <submittedName>
        <fullName evidence="9">Binding-protein-dependent transport systems inner membrane component</fullName>
    </submittedName>
</protein>
<keyword evidence="4 7" id="KW-0812">Transmembrane</keyword>
<dbReference type="InterPro" id="IPR050366">
    <property type="entry name" value="BP-dependent_transpt_permease"/>
</dbReference>
<keyword evidence="6 7" id="KW-0472">Membrane</keyword>
<reference evidence="9" key="1">
    <citation type="submission" date="2009-06" db="EMBL/GenBank/DDBJ databases">
        <title>Complete sequence of chromosome 2 of Variovorax paradoxus S110.</title>
        <authorList>
            <consortium name="US DOE Joint Genome Institute"/>
            <person name="Lucas S."/>
            <person name="Copeland A."/>
            <person name="Lapidus A."/>
            <person name="Glavina del Rio T."/>
            <person name="Tice H."/>
            <person name="Bruce D."/>
            <person name="Goodwin L."/>
            <person name="Pitluck S."/>
            <person name="Chertkov O."/>
            <person name="Brettin T."/>
            <person name="Detter J.C."/>
            <person name="Han C."/>
            <person name="Larimer F."/>
            <person name="Land M."/>
            <person name="Hauser L."/>
            <person name="Kyrpides N."/>
            <person name="Ovchinnikova G."/>
            <person name="Orwin P."/>
            <person name="Leadbetter J.R."/>
            <person name="Spain J.C."/>
            <person name="Han J.I."/>
        </authorList>
    </citation>
    <scope>NUCLEOTIDE SEQUENCE</scope>
    <source>
        <strain evidence="9">S110</strain>
    </source>
</reference>
<comment type="subcellular location">
    <subcellularLocation>
        <location evidence="1 7">Cell membrane</location>
        <topology evidence="1 7">Multi-pass membrane protein</topology>
    </subcellularLocation>
</comment>
<dbReference type="PANTHER" id="PTHR43386:SF25">
    <property type="entry name" value="PEPTIDE ABC TRANSPORTER PERMEASE PROTEIN"/>
    <property type="match status" value="1"/>
</dbReference>
<dbReference type="KEGG" id="vap:Vapar_6008"/>
<accession>C5D0U6</accession>
<name>C5D0U6_VARPS</name>
<evidence type="ECO:0000256" key="1">
    <source>
        <dbReference type="ARBA" id="ARBA00004651"/>
    </source>
</evidence>
<dbReference type="Gene3D" id="1.10.3720.10">
    <property type="entry name" value="MetI-like"/>
    <property type="match status" value="1"/>
</dbReference>
<proteinExistence type="inferred from homology"/>
<dbReference type="eggNOG" id="COG1173">
    <property type="taxonomic scope" value="Bacteria"/>
</dbReference>
<feature type="transmembrane region" description="Helical" evidence="7">
    <location>
        <begin position="190"/>
        <end position="212"/>
    </location>
</feature>
<evidence type="ECO:0000313" key="9">
    <source>
        <dbReference type="EMBL" id="ACS22577.1"/>
    </source>
</evidence>
<keyword evidence="5 7" id="KW-1133">Transmembrane helix</keyword>
<dbReference type="HOGENOM" id="CLU_028518_1_1_4"/>
<comment type="similarity">
    <text evidence="7">Belongs to the binding-protein-dependent transport system permease family.</text>
</comment>
<feature type="transmembrane region" description="Helical" evidence="7">
    <location>
        <begin position="141"/>
        <end position="159"/>
    </location>
</feature>
<dbReference type="InterPro" id="IPR035906">
    <property type="entry name" value="MetI-like_sf"/>
</dbReference>
<dbReference type="SUPFAM" id="SSF161098">
    <property type="entry name" value="MetI-like"/>
    <property type="match status" value="1"/>
</dbReference>
<dbReference type="STRING" id="543728.Vapar_6008"/>
<keyword evidence="2 7" id="KW-0813">Transport</keyword>
<dbReference type="AlphaFoldDB" id="C5D0U6"/>
<dbReference type="PANTHER" id="PTHR43386">
    <property type="entry name" value="OLIGOPEPTIDE TRANSPORT SYSTEM PERMEASE PROTEIN APPC"/>
    <property type="match status" value="1"/>
</dbReference>
<feature type="transmembrane region" description="Helical" evidence="7">
    <location>
        <begin position="243"/>
        <end position="265"/>
    </location>
</feature>
<evidence type="ECO:0000256" key="3">
    <source>
        <dbReference type="ARBA" id="ARBA00022475"/>
    </source>
</evidence>
<dbReference type="CDD" id="cd06261">
    <property type="entry name" value="TM_PBP2"/>
    <property type="match status" value="1"/>
</dbReference>
<evidence type="ECO:0000256" key="7">
    <source>
        <dbReference type="RuleBase" id="RU363032"/>
    </source>
</evidence>
<keyword evidence="3" id="KW-1003">Cell membrane</keyword>
<dbReference type="EMBL" id="CP001636">
    <property type="protein sequence ID" value="ACS22577.1"/>
    <property type="molecule type" value="Genomic_DNA"/>
</dbReference>
<sequence precursor="true">MQLMKTVLRFARRDHLAAAGGLVLLALLLLGALGPWLPLGDPDQIGAGPRFAAPSWAMPFGTDELGRDLLPRVVRGIRATFVLALASVCGTAILGTLIGLYAAYVGRWLDTVIARAMDIMFAFPALMLGLLVAAVVGPGSISALAVILFATLPLFVRVVRSVTLGMVGRGFVTAAEVAGASRLRVMLVHLLPNVLGAVLVQFTYAVSIGILIESGLSFLGLGSQPPESSLGALLRLGSVYLTIAPWLALSAGVVLALSIVAVNLLGDGLRDALEPLRGRRL</sequence>
<evidence type="ECO:0000256" key="2">
    <source>
        <dbReference type="ARBA" id="ARBA00022448"/>
    </source>
</evidence>
<evidence type="ECO:0000256" key="6">
    <source>
        <dbReference type="ARBA" id="ARBA00023136"/>
    </source>
</evidence>
<organism evidence="9">
    <name type="scientific">Variovorax paradoxus (strain S110)</name>
    <dbReference type="NCBI Taxonomy" id="543728"/>
    <lineage>
        <taxon>Bacteria</taxon>
        <taxon>Pseudomonadati</taxon>
        <taxon>Pseudomonadota</taxon>
        <taxon>Betaproteobacteria</taxon>
        <taxon>Burkholderiales</taxon>
        <taxon>Comamonadaceae</taxon>
        <taxon>Variovorax</taxon>
    </lineage>
</organism>
<gene>
    <name evidence="9" type="ordered locus">Vapar_6008</name>
</gene>